<dbReference type="GO" id="GO:0016020">
    <property type="term" value="C:membrane"/>
    <property type="evidence" value="ECO:0007669"/>
    <property type="project" value="UniProtKB-SubCell"/>
</dbReference>
<evidence type="ECO:0000259" key="8">
    <source>
        <dbReference type="Pfam" id="PF13886"/>
    </source>
</evidence>
<evidence type="ECO:0000256" key="4">
    <source>
        <dbReference type="ARBA" id="ARBA00023136"/>
    </source>
</evidence>
<dbReference type="PANTHER" id="PTHR39469">
    <property type="entry name" value="CHROMOSOME 1, WHOLE GENOME SHOTGUN SEQUENCE"/>
    <property type="match status" value="1"/>
</dbReference>
<proteinExistence type="predicted"/>
<evidence type="ECO:0000313" key="9">
    <source>
        <dbReference type="EMBL" id="SZF01366.1"/>
    </source>
</evidence>
<feature type="compositionally biased region" description="Polar residues" evidence="6">
    <location>
        <begin position="512"/>
        <end position="525"/>
    </location>
</feature>
<accession>A0A383UNG6</accession>
<feature type="domain" description="TM7S3/TM198-like" evidence="8">
    <location>
        <begin position="148"/>
        <end position="350"/>
    </location>
</feature>
<feature type="compositionally biased region" description="Polar residues" evidence="6">
    <location>
        <begin position="931"/>
        <end position="945"/>
    </location>
</feature>
<feature type="transmembrane region" description="Helical" evidence="7">
    <location>
        <begin position="223"/>
        <end position="242"/>
    </location>
</feature>
<feature type="coiled-coil region" evidence="5">
    <location>
        <begin position="1066"/>
        <end position="1118"/>
    </location>
</feature>
<feature type="transmembrane region" description="Helical" evidence="7">
    <location>
        <begin position="140"/>
        <end position="160"/>
    </location>
</feature>
<reference evidence="9 10" key="1">
    <citation type="submission" date="2017-11" db="EMBL/GenBank/DDBJ databases">
        <authorList>
            <person name="Kracher B."/>
        </authorList>
    </citation>
    <scope>NUCLEOTIDE SEQUENCE [LARGE SCALE GENOMIC DNA]</scope>
    <source>
        <strain evidence="9 10">RACE1</strain>
    </source>
</reference>
<evidence type="ECO:0000256" key="6">
    <source>
        <dbReference type="SAM" id="MobiDB-lite"/>
    </source>
</evidence>
<dbReference type="PANTHER" id="PTHR39469:SF1">
    <property type="entry name" value="DUF4203 DOMAIN-CONTAINING PROTEIN"/>
    <property type="match status" value="1"/>
</dbReference>
<feature type="transmembrane region" description="Helical" evidence="7">
    <location>
        <begin position="196"/>
        <end position="216"/>
    </location>
</feature>
<feature type="compositionally biased region" description="Polar residues" evidence="6">
    <location>
        <begin position="855"/>
        <end position="865"/>
    </location>
</feature>
<feature type="compositionally biased region" description="Basic and acidic residues" evidence="6">
    <location>
        <begin position="962"/>
        <end position="971"/>
    </location>
</feature>
<evidence type="ECO:0000256" key="5">
    <source>
        <dbReference type="SAM" id="Coils"/>
    </source>
</evidence>
<evidence type="ECO:0000256" key="2">
    <source>
        <dbReference type="ARBA" id="ARBA00022692"/>
    </source>
</evidence>
<keyword evidence="5" id="KW-0175">Coiled coil</keyword>
<dbReference type="AlphaFoldDB" id="A0A383UNG6"/>
<comment type="subcellular location">
    <subcellularLocation>
        <location evidence="1">Membrane</location>
        <topology evidence="1">Multi-pass membrane protein</topology>
    </subcellularLocation>
</comment>
<feature type="compositionally biased region" description="Polar residues" evidence="6">
    <location>
        <begin position="584"/>
        <end position="604"/>
    </location>
</feature>
<organism evidence="9 10">
    <name type="scientific">Blumeria hordei</name>
    <name type="common">Barley powdery mildew</name>
    <name type="synonym">Blumeria graminis f. sp. hordei</name>
    <dbReference type="NCBI Taxonomy" id="2867405"/>
    <lineage>
        <taxon>Eukaryota</taxon>
        <taxon>Fungi</taxon>
        <taxon>Dikarya</taxon>
        <taxon>Ascomycota</taxon>
        <taxon>Pezizomycotina</taxon>
        <taxon>Leotiomycetes</taxon>
        <taxon>Erysiphales</taxon>
        <taxon>Erysiphaceae</taxon>
        <taxon>Blumeria</taxon>
    </lineage>
</organism>
<feature type="region of interest" description="Disordered" evidence="6">
    <location>
        <begin position="903"/>
        <end position="971"/>
    </location>
</feature>
<feature type="transmembrane region" description="Helical" evidence="7">
    <location>
        <begin position="248"/>
        <end position="267"/>
    </location>
</feature>
<protein>
    <recommendedName>
        <fullName evidence="8">TM7S3/TM198-like domain-containing protein</fullName>
    </recommendedName>
</protein>
<feature type="region of interest" description="Disordered" evidence="6">
    <location>
        <begin position="367"/>
        <end position="388"/>
    </location>
</feature>
<feature type="region of interest" description="Disordered" evidence="6">
    <location>
        <begin position="565"/>
        <end position="604"/>
    </location>
</feature>
<evidence type="ECO:0000256" key="7">
    <source>
        <dbReference type="SAM" id="Phobius"/>
    </source>
</evidence>
<feature type="compositionally biased region" description="Polar residues" evidence="6">
    <location>
        <begin position="910"/>
        <end position="924"/>
    </location>
</feature>
<evidence type="ECO:0000256" key="3">
    <source>
        <dbReference type="ARBA" id="ARBA00022989"/>
    </source>
</evidence>
<dbReference type="Pfam" id="PF13886">
    <property type="entry name" value="TM7S3_TM198"/>
    <property type="match status" value="1"/>
</dbReference>
<evidence type="ECO:0000313" key="10">
    <source>
        <dbReference type="Proteomes" id="UP000275772"/>
    </source>
</evidence>
<sequence>MIEPTKKKMLRILRLKELVIVLLFLICHILAAEGRLYQAYMRQEPAALVITAQPSTSTENLPSETPFSRTDANGDVEVVLYIPTVSDDAPGGSSTFNPISGMLPTSLTVTPPFRTSTLPLNENDQAYEQTPVHPPITPHITSAFTITGILLILSGTVYTFTGVKCKKLQISFSAAYLTSISVTVLILYFMNLPVSGAIEVAYVAAAVITGLIFGYISILFTEVTEGLGCLFGGFCISMWLLVLRRGGLLTGINMIILISFLTIGAFATSFFHHIKKHSLIIFTSFGGATSIILGIDCFSTAGLKEFWVFLWDLNSNLSLPDTASYALNRKMKVEISSILVIALAGILSQMKLWDIFQARRRNRNIEKLPDERHTRDEEESMGGKIEKNEALAGHQWEATISSDKEFSRSQVRSEYTDQYATKKGSICTTASLAYPTETEIEMTKLITSPAAISICDRPNISPTSVSVSQISRETGISYEKSAQPVPTSNFDGSGVNKNIKKSSSDSEETLARHSTIQTSQVMRRTTITDEKPTTSSPKFANILRIKSMPQERHFSIDTVATIGDQDTLDGEEINSDNFSRESTLKQNTSESSKPGYTSSGLEFKSDSNNQRFVKTPFDDEIDDRRSSIAATVDDLSDDEELRGTGAILSGSPIQTRFVTGKYSPSSCTVQKESNLEIPAFNDLDEHTAEHDSETCNGPRSSISSMLSIKPKVDINNIGIEKQCLENEEHSKSMVSIDPSQPIGITKGSLSSKISRVVMSHRTNEWAKHLSQAETPDIEDLTLIGYSEDSESEKAEIPVPVKFEELQQTQDFAFSLSPPRSLSKRPSSKFVEVKNSSATVERSNLTRSHTKENVRNIPSENNRSPQSSAASYRRKRRSLTHTYPSGIIMGHENDSKSKFPDQVKAVAGPPQSHQNVIRSRGNTLSSKRDSFIKNSNTKKISPSISTPDLGPAIPLTSAGPRIKSSEPEDTLSKTHINYSRNRPLSYRDNLTRPSSLAISAHGSGTAISGSVLKTFDSHQPQRKSCVINSQVREHQLASWRASVQQDLQAALPPTDRIEQQRTMMRESRKLEEIRQLTEERKKGAREEAWDEMMRSGELLDAHREALRRLQNKANQSVTQL</sequence>
<feature type="region of interest" description="Disordered" evidence="6">
    <location>
        <begin position="477"/>
        <end position="538"/>
    </location>
</feature>
<dbReference type="VEuPathDB" id="FungiDB:BLGHR1_12129"/>
<keyword evidence="3 7" id="KW-1133">Transmembrane helix</keyword>
<evidence type="ECO:0000256" key="1">
    <source>
        <dbReference type="ARBA" id="ARBA00004141"/>
    </source>
</evidence>
<dbReference type="Proteomes" id="UP000275772">
    <property type="component" value="Unassembled WGS sequence"/>
</dbReference>
<feature type="compositionally biased region" description="Polar residues" evidence="6">
    <location>
        <begin position="833"/>
        <end position="846"/>
    </location>
</feature>
<name>A0A383UNG6_BLUHO</name>
<keyword evidence="4 7" id="KW-0472">Membrane</keyword>
<feature type="region of interest" description="Disordered" evidence="6">
    <location>
        <begin position="813"/>
        <end position="876"/>
    </location>
</feature>
<feature type="transmembrane region" description="Helical" evidence="7">
    <location>
        <begin position="279"/>
        <end position="303"/>
    </location>
</feature>
<feature type="compositionally biased region" description="Basic and acidic residues" evidence="6">
    <location>
        <begin position="367"/>
        <end position="376"/>
    </location>
</feature>
<feature type="transmembrane region" description="Helical" evidence="7">
    <location>
        <begin position="172"/>
        <end position="190"/>
    </location>
</feature>
<keyword evidence="2 7" id="KW-0812">Transmembrane</keyword>
<dbReference type="EMBL" id="UNSH01000036">
    <property type="protein sequence ID" value="SZF01366.1"/>
    <property type="molecule type" value="Genomic_DNA"/>
</dbReference>
<dbReference type="InterPro" id="IPR025256">
    <property type="entry name" value="TM7S3/TM198-like_dom"/>
</dbReference>
<gene>
    <name evidence="9" type="ORF">BLGHR1_12129</name>
</gene>